<keyword evidence="1" id="KW-0732">Signal</keyword>
<gene>
    <name evidence="2" type="ORF">GGX14DRAFT_405814</name>
</gene>
<dbReference type="EMBL" id="JARJCW010000112">
    <property type="protein sequence ID" value="KAJ7193045.1"/>
    <property type="molecule type" value="Genomic_DNA"/>
</dbReference>
<reference evidence="2" key="1">
    <citation type="submission" date="2023-03" db="EMBL/GenBank/DDBJ databases">
        <title>Massive genome expansion in bonnet fungi (Mycena s.s.) driven by repeated elements and novel gene families across ecological guilds.</title>
        <authorList>
            <consortium name="Lawrence Berkeley National Laboratory"/>
            <person name="Harder C.B."/>
            <person name="Miyauchi S."/>
            <person name="Viragh M."/>
            <person name="Kuo A."/>
            <person name="Thoen E."/>
            <person name="Andreopoulos B."/>
            <person name="Lu D."/>
            <person name="Skrede I."/>
            <person name="Drula E."/>
            <person name="Henrissat B."/>
            <person name="Morin E."/>
            <person name="Kohler A."/>
            <person name="Barry K."/>
            <person name="LaButti K."/>
            <person name="Morin E."/>
            <person name="Salamov A."/>
            <person name="Lipzen A."/>
            <person name="Mereny Z."/>
            <person name="Hegedus B."/>
            <person name="Baldrian P."/>
            <person name="Stursova M."/>
            <person name="Weitz H."/>
            <person name="Taylor A."/>
            <person name="Grigoriev I.V."/>
            <person name="Nagy L.G."/>
            <person name="Martin F."/>
            <person name="Kauserud H."/>
        </authorList>
    </citation>
    <scope>NUCLEOTIDE SEQUENCE</scope>
    <source>
        <strain evidence="2">9144</strain>
    </source>
</reference>
<name>A0AAD6UUP8_9AGAR</name>
<dbReference type="Proteomes" id="UP001219525">
    <property type="component" value="Unassembled WGS sequence"/>
</dbReference>
<sequence length="101" mass="9721">MLFNSSLATTIALLASAGIAAAAAAAAADAPNDQRLRRLGRVAPRQNDCASDADCSGGVCCSGIAFGPGEGAGLSVCVFTGCDSGTCDSGIDGAQGFCSAT</sequence>
<evidence type="ECO:0000313" key="3">
    <source>
        <dbReference type="Proteomes" id="UP001219525"/>
    </source>
</evidence>
<evidence type="ECO:0000313" key="2">
    <source>
        <dbReference type="EMBL" id="KAJ7193045.1"/>
    </source>
</evidence>
<comment type="caution">
    <text evidence="2">The sequence shown here is derived from an EMBL/GenBank/DDBJ whole genome shotgun (WGS) entry which is preliminary data.</text>
</comment>
<feature type="chain" id="PRO_5042236633" evidence="1">
    <location>
        <begin position="23"/>
        <end position="101"/>
    </location>
</feature>
<feature type="signal peptide" evidence="1">
    <location>
        <begin position="1"/>
        <end position="22"/>
    </location>
</feature>
<protein>
    <submittedName>
        <fullName evidence="2">Uncharacterized protein</fullName>
    </submittedName>
</protein>
<proteinExistence type="predicted"/>
<dbReference type="AlphaFoldDB" id="A0AAD6UUP8"/>
<keyword evidence="3" id="KW-1185">Reference proteome</keyword>
<evidence type="ECO:0000256" key="1">
    <source>
        <dbReference type="SAM" id="SignalP"/>
    </source>
</evidence>
<organism evidence="2 3">
    <name type="scientific">Mycena pura</name>
    <dbReference type="NCBI Taxonomy" id="153505"/>
    <lineage>
        <taxon>Eukaryota</taxon>
        <taxon>Fungi</taxon>
        <taxon>Dikarya</taxon>
        <taxon>Basidiomycota</taxon>
        <taxon>Agaricomycotina</taxon>
        <taxon>Agaricomycetes</taxon>
        <taxon>Agaricomycetidae</taxon>
        <taxon>Agaricales</taxon>
        <taxon>Marasmiineae</taxon>
        <taxon>Mycenaceae</taxon>
        <taxon>Mycena</taxon>
    </lineage>
</organism>
<accession>A0AAD6UUP8</accession>